<accession>A0A5J4S9S1</accession>
<organism evidence="2">
    <name type="scientific">termite gut metagenome</name>
    <dbReference type="NCBI Taxonomy" id="433724"/>
    <lineage>
        <taxon>unclassified sequences</taxon>
        <taxon>metagenomes</taxon>
        <taxon>organismal metagenomes</taxon>
    </lineage>
</organism>
<dbReference type="SUPFAM" id="SSF69593">
    <property type="entry name" value="Glycerol-3-phosphate (1)-acyltransferase"/>
    <property type="match status" value="1"/>
</dbReference>
<dbReference type="AlphaFoldDB" id="A0A5J4S9S1"/>
<evidence type="ECO:0000259" key="1">
    <source>
        <dbReference type="Pfam" id="PF19576"/>
    </source>
</evidence>
<reference evidence="2" key="1">
    <citation type="submission" date="2019-03" db="EMBL/GenBank/DDBJ databases">
        <title>Single cell metagenomics reveals metabolic interactions within the superorganism composed of flagellate Streblomastix strix and complex community of Bacteroidetes bacteria on its surface.</title>
        <authorList>
            <person name="Treitli S.C."/>
            <person name="Kolisko M."/>
            <person name="Husnik F."/>
            <person name="Keeling P."/>
            <person name="Hampl V."/>
        </authorList>
    </citation>
    <scope>NUCLEOTIDE SEQUENCE</scope>
    <source>
        <strain evidence="2">STM</strain>
    </source>
</reference>
<sequence>MLIRIFIYWKMTDDNSLFLIDIEEILRTKASRYYKYIPKFFIFYLKKIIHQKEINVFLYDAKDRTGVDFLEAAVNFLDTQIEIRGSENLPDRGLYTFVSNHPLGGQDGVALGYILGRRYNGKIKYIVNDLLMNLHGLAPLCIPINKTGKQAKNFPMAVEKGFQSDDQLIMFPAGICSRKHKGIIKDLEWKKTFIVKSIQAQRDIIPVYFSGHNSNFFYNLANVTKVLGIKFNIAMLYLSDEMFKNKHKTFIITFGKPISWQTFNKSKTTSQWAQYVKDIVYNLSHNTM</sequence>
<dbReference type="EMBL" id="SNRY01000323">
    <property type="protein sequence ID" value="KAA6342472.1"/>
    <property type="molecule type" value="Genomic_DNA"/>
</dbReference>
<name>A0A5J4S9S1_9ZZZZ</name>
<feature type="domain" description="Putative acyltransferase ACT14924-like acyltransferase" evidence="1">
    <location>
        <begin position="25"/>
        <end position="283"/>
    </location>
</feature>
<dbReference type="Pfam" id="PF19576">
    <property type="entry name" value="Acyltransf_2"/>
    <property type="match status" value="1"/>
</dbReference>
<dbReference type="InterPro" id="IPR045746">
    <property type="entry name" value="ACT14924-like_Acyltransf_dom"/>
</dbReference>
<gene>
    <name evidence="2" type="ORF">EZS27_009766</name>
</gene>
<protein>
    <recommendedName>
        <fullName evidence="1">Putative acyltransferase ACT14924-like acyltransferase domain-containing protein</fullName>
    </recommendedName>
</protein>
<comment type="caution">
    <text evidence="2">The sequence shown here is derived from an EMBL/GenBank/DDBJ whole genome shotgun (WGS) entry which is preliminary data.</text>
</comment>
<proteinExistence type="predicted"/>
<evidence type="ECO:0000313" key="2">
    <source>
        <dbReference type="EMBL" id="KAA6342472.1"/>
    </source>
</evidence>